<feature type="region of interest" description="Disordered" evidence="2">
    <location>
        <begin position="1"/>
        <end position="94"/>
    </location>
</feature>
<dbReference type="InterPro" id="IPR045058">
    <property type="entry name" value="GIMA/IAN/Toc"/>
</dbReference>
<organism evidence="4 5">
    <name type="scientific">Orbilia brochopaga</name>
    <dbReference type="NCBI Taxonomy" id="3140254"/>
    <lineage>
        <taxon>Eukaryota</taxon>
        <taxon>Fungi</taxon>
        <taxon>Dikarya</taxon>
        <taxon>Ascomycota</taxon>
        <taxon>Pezizomycotina</taxon>
        <taxon>Orbiliomycetes</taxon>
        <taxon>Orbiliales</taxon>
        <taxon>Orbiliaceae</taxon>
        <taxon>Orbilia</taxon>
    </lineage>
</organism>
<feature type="domain" description="G" evidence="3">
    <location>
        <begin position="148"/>
        <end position="236"/>
    </location>
</feature>
<feature type="coiled-coil region" evidence="1">
    <location>
        <begin position="353"/>
        <end position="428"/>
    </location>
</feature>
<comment type="caution">
    <text evidence="4">The sequence shown here is derived from an EMBL/GenBank/DDBJ whole genome shotgun (WGS) entry which is preliminary data.</text>
</comment>
<name>A0AAV9UUH2_9PEZI</name>
<gene>
    <name evidence="4" type="ORF">TWF696_005890</name>
</gene>
<dbReference type="GO" id="GO:0005525">
    <property type="term" value="F:GTP binding"/>
    <property type="evidence" value="ECO:0007669"/>
    <property type="project" value="InterPro"/>
</dbReference>
<protein>
    <recommendedName>
        <fullName evidence="3">G domain-containing protein</fullName>
    </recommendedName>
</protein>
<accession>A0AAV9UUH2</accession>
<dbReference type="PANTHER" id="PTHR10903">
    <property type="entry name" value="GTPASE, IMAP FAMILY MEMBER-RELATED"/>
    <property type="match status" value="1"/>
</dbReference>
<dbReference type="AlphaFoldDB" id="A0AAV9UUH2"/>
<dbReference type="InterPro" id="IPR027417">
    <property type="entry name" value="P-loop_NTPase"/>
</dbReference>
<dbReference type="EMBL" id="JAVHNQ010000004">
    <property type="protein sequence ID" value="KAK6349606.1"/>
    <property type="molecule type" value="Genomic_DNA"/>
</dbReference>
<proteinExistence type="predicted"/>
<dbReference type="Pfam" id="PF01926">
    <property type="entry name" value="MMR_HSR1"/>
    <property type="match status" value="1"/>
</dbReference>
<evidence type="ECO:0000259" key="3">
    <source>
        <dbReference type="Pfam" id="PF01926"/>
    </source>
</evidence>
<dbReference type="Gene3D" id="3.40.50.300">
    <property type="entry name" value="P-loop containing nucleotide triphosphate hydrolases"/>
    <property type="match status" value="1"/>
</dbReference>
<dbReference type="Proteomes" id="UP001375240">
    <property type="component" value="Unassembled WGS sequence"/>
</dbReference>
<keyword evidence="5" id="KW-1185">Reference proteome</keyword>
<dbReference type="SUPFAM" id="SSF52540">
    <property type="entry name" value="P-loop containing nucleoside triphosphate hydrolases"/>
    <property type="match status" value="1"/>
</dbReference>
<reference evidence="4 5" key="1">
    <citation type="submission" date="2019-10" db="EMBL/GenBank/DDBJ databases">
        <authorList>
            <person name="Palmer J.M."/>
        </authorList>
    </citation>
    <scope>NUCLEOTIDE SEQUENCE [LARGE SCALE GENOMIC DNA]</scope>
    <source>
        <strain evidence="4 5">TWF696</strain>
    </source>
</reference>
<evidence type="ECO:0000256" key="1">
    <source>
        <dbReference type="SAM" id="Coils"/>
    </source>
</evidence>
<dbReference type="CDD" id="cd00882">
    <property type="entry name" value="Ras_like_GTPase"/>
    <property type="match status" value="1"/>
</dbReference>
<sequence length="435" mass="48360">MTRDSKVTAAEVSSGDVDTDDGFDLVNDAPPPPTASTQVAPPAAPPAEASTSVSRTSHPSPSPKKIKKSKRNTTVLEYESGSGSGPPIPPKPASYASQIEAIASKMDATSLDRSIGDLSETTDDGYTKRLYNSLKGHLDWGREKEVLIAVMGMTGAGKTTFISKATGKKNLKIGHSLESCTRDISVHSTKIDGTIVHFVDTPGFSDTYLSDTDVLHLIADYLASAYKQDVKLHGIIYLHPISEIRMTNPATKNLEMFRKLTGEKNLKNVILATSMWDRVTIEEGESREQELCNKFWSILLTFGARTARYGGTPESAHEIAGMLMDNKPFYVQLQEEMKDNKALADTSAGREVMQEIDRMKQQHERELSEMKEMMQRTQEENNQAAMKALEEHYKKMLENMERTLKDERRMNEDKVRGLEDRIAALESRPPPCNIM</sequence>
<evidence type="ECO:0000256" key="2">
    <source>
        <dbReference type="SAM" id="MobiDB-lite"/>
    </source>
</evidence>
<dbReference type="InterPro" id="IPR006073">
    <property type="entry name" value="GTP-bd"/>
</dbReference>
<dbReference type="PANTHER" id="PTHR10903:SF184">
    <property type="entry name" value="GTP-BINDING PROTEIN A"/>
    <property type="match status" value="1"/>
</dbReference>
<evidence type="ECO:0000313" key="5">
    <source>
        <dbReference type="Proteomes" id="UP001375240"/>
    </source>
</evidence>
<feature type="compositionally biased region" description="Low complexity" evidence="2">
    <location>
        <begin position="35"/>
        <end position="52"/>
    </location>
</feature>
<evidence type="ECO:0000313" key="4">
    <source>
        <dbReference type="EMBL" id="KAK6349606.1"/>
    </source>
</evidence>
<keyword evidence="1" id="KW-0175">Coiled coil</keyword>